<feature type="signal peptide" evidence="6">
    <location>
        <begin position="1"/>
        <end position="22"/>
    </location>
</feature>
<keyword evidence="5" id="KW-0326">Glycosidase</keyword>
<evidence type="ECO:0000256" key="4">
    <source>
        <dbReference type="ARBA" id="ARBA00022801"/>
    </source>
</evidence>
<dbReference type="GO" id="GO:0005764">
    <property type="term" value="C:lysosome"/>
    <property type="evidence" value="ECO:0007669"/>
    <property type="project" value="TreeGrafter"/>
</dbReference>
<dbReference type="InterPro" id="IPR017853">
    <property type="entry name" value="GH"/>
</dbReference>
<comment type="caution">
    <text evidence="8">The sequence shown here is derived from an EMBL/GenBank/DDBJ whole genome shotgun (WGS) entry which is preliminary data.</text>
</comment>
<name>A0A9D1ML75_9FIRM</name>
<keyword evidence="3 6" id="KW-0732">Signal</keyword>
<dbReference type="PANTHER" id="PTHR10030">
    <property type="entry name" value="ALPHA-L-FUCOSIDASE"/>
    <property type="match status" value="1"/>
</dbReference>
<accession>A0A9D1ML75</accession>
<evidence type="ECO:0000313" key="9">
    <source>
        <dbReference type="Proteomes" id="UP000824145"/>
    </source>
</evidence>
<dbReference type="InterPro" id="IPR000933">
    <property type="entry name" value="Glyco_hydro_29"/>
</dbReference>
<dbReference type="GO" id="GO:0016139">
    <property type="term" value="P:glycoside catabolic process"/>
    <property type="evidence" value="ECO:0007669"/>
    <property type="project" value="TreeGrafter"/>
</dbReference>
<reference evidence="8" key="1">
    <citation type="submission" date="2020-10" db="EMBL/GenBank/DDBJ databases">
        <authorList>
            <person name="Gilroy R."/>
        </authorList>
    </citation>
    <scope>NUCLEOTIDE SEQUENCE</scope>
    <source>
        <strain evidence="8">9366</strain>
    </source>
</reference>
<dbReference type="EMBL" id="DVNJ01000010">
    <property type="protein sequence ID" value="HIU62563.1"/>
    <property type="molecule type" value="Genomic_DNA"/>
</dbReference>
<dbReference type="GO" id="GO:0004560">
    <property type="term" value="F:alpha-L-fucosidase activity"/>
    <property type="evidence" value="ECO:0007669"/>
    <property type="project" value="InterPro"/>
</dbReference>
<dbReference type="SMART" id="SM00812">
    <property type="entry name" value="Alpha_L_fucos"/>
    <property type="match status" value="1"/>
</dbReference>
<dbReference type="PROSITE" id="PS51257">
    <property type="entry name" value="PROKAR_LIPOPROTEIN"/>
    <property type="match status" value="1"/>
</dbReference>
<gene>
    <name evidence="8" type="ORF">IAB07_02195</name>
</gene>
<evidence type="ECO:0000256" key="2">
    <source>
        <dbReference type="ARBA" id="ARBA00012662"/>
    </source>
</evidence>
<evidence type="ECO:0000256" key="1">
    <source>
        <dbReference type="ARBA" id="ARBA00007951"/>
    </source>
</evidence>
<keyword evidence="4" id="KW-0378">Hydrolase</keyword>
<evidence type="ECO:0000256" key="6">
    <source>
        <dbReference type="SAM" id="SignalP"/>
    </source>
</evidence>
<dbReference type="EC" id="3.2.1.51" evidence="2"/>
<evidence type="ECO:0000256" key="3">
    <source>
        <dbReference type="ARBA" id="ARBA00022729"/>
    </source>
</evidence>
<protein>
    <recommendedName>
        <fullName evidence="2">alpha-L-fucosidase</fullName>
        <ecNumber evidence="2">3.2.1.51</ecNumber>
    </recommendedName>
</protein>
<dbReference type="Pfam" id="PF01120">
    <property type="entry name" value="Alpha_L_fucos"/>
    <property type="match status" value="1"/>
</dbReference>
<dbReference type="Proteomes" id="UP000824145">
    <property type="component" value="Unassembled WGS sequence"/>
</dbReference>
<dbReference type="Gene3D" id="2.60.120.260">
    <property type="entry name" value="Galactose-binding domain-like"/>
    <property type="match status" value="1"/>
</dbReference>
<dbReference type="InterPro" id="IPR057739">
    <property type="entry name" value="Glyco_hydro_29_N"/>
</dbReference>
<evidence type="ECO:0000313" key="8">
    <source>
        <dbReference type="EMBL" id="HIU62563.1"/>
    </source>
</evidence>
<reference evidence="8" key="2">
    <citation type="journal article" date="2021" name="PeerJ">
        <title>Extensive microbial diversity within the chicken gut microbiome revealed by metagenomics and culture.</title>
        <authorList>
            <person name="Gilroy R."/>
            <person name="Ravi A."/>
            <person name="Getino M."/>
            <person name="Pursley I."/>
            <person name="Horton D.L."/>
            <person name="Alikhan N.F."/>
            <person name="Baker D."/>
            <person name="Gharbi K."/>
            <person name="Hall N."/>
            <person name="Watson M."/>
            <person name="Adriaenssens E.M."/>
            <person name="Foster-Nyarko E."/>
            <person name="Jarju S."/>
            <person name="Secka A."/>
            <person name="Antonio M."/>
            <person name="Oren A."/>
            <person name="Chaudhuri R.R."/>
            <person name="La Ragione R."/>
            <person name="Hildebrand F."/>
            <person name="Pallen M.J."/>
        </authorList>
    </citation>
    <scope>NUCLEOTIDE SEQUENCE</scope>
    <source>
        <strain evidence="8">9366</strain>
    </source>
</reference>
<comment type="similarity">
    <text evidence="1">Belongs to the glycosyl hydrolase 29 family.</text>
</comment>
<dbReference type="PANTHER" id="PTHR10030:SF37">
    <property type="entry name" value="ALPHA-L-FUCOSIDASE-RELATED"/>
    <property type="match status" value="1"/>
</dbReference>
<dbReference type="SUPFAM" id="SSF51445">
    <property type="entry name" value="(Trans)glycosidases"/>
    <property type="match status" value="1"/>
</dbReference>
<evidence type="ECO:0000259" key="7">
    <source>
        <dbReference type="Pfam" id="PF01120"/>
    </source>
</evidence>
<sequence length="536" mass="60659">MKKLSVLALMLLICVLAATLSACTQYDYFERPEEHDYVKGHEFDEGFGNTNNGYAKDGKEVERLISVVPSERQLDYMELEYYNFIHFGMNTFTGDEWGSGEEDPDDFDPEELNTDQWCETLKASGSKGVIITAKHHDGFCLWQTSTTKHSVASSPWKDGKGDVIADLSKSCEKYGLKMGIYLSPWDMNAESYGDTEAYNEFYMAQLTELLSGKYGPDFDGDGKGEIFCVWMDGARGEEVPADFEYHMDEWEDLIWTLQPDCVAANMGSEVRWVGNEAGIARESEWSVVSRGNAANQEFQGSEEDAERLQSVSAEAEDMGSRELLAKYQDLVWYPSETDVSIRKGWFYHWNQSPKDLEHLMQIYFTSVGGNSSLLLNVPPNKDGLIADKDVKRLTEFGNAVQATKERALEVEKIAVGYAENGAETMREKEGLKALLNTDRDGYTFESDEYILDLHLKEKASLGRIDLREDTRSSQRVELFEVWVETESGWTLIGDSTIIGNRRILLFENAPASDRVRIVIRQSRSVPVLRSIELYAA</sequence>
<dbReference type="GO" id="GO:0006004">
    <property type="term" value="P:fucose metabolic process"/>
    <property type="evidence" value="ECO:0007669"/>
    <property type="project" value="TreeGrafter"/>
</dbReference>
<dbReference type="Gene3D" id="3.20.20.80">
    <property type="entry name" value="Glycosidases"/>
    <property type="match status" value="1"/>
</dbReference>
<proteinExistence type="inferred from homology"/>
<organism evidence="8 9">
    <name type="scientific">Candidatus Caccalectryoclostridium excrementigallinarum</name>
    <dbReference type="NCBI Taxonomy" id="2840710"/>
    <lineage>
        <taxon>Bacteria</taxon>
        <taxon>Bacillati</taxon>
        <taxon>Bacillota</taxon>
        <taxon>Clostridia</taxon>
        <taxon>Christensenellales</taxon>
        <taxon>Christensenellaceae</taxon>
        <taxon>Christensenellaceae incertae sedis</taxon>
        <taxon>Candidatus Caccalectryoclostridium</taxon>
    </lineage>
</organism>
<feature type="domain" description="Glycoside hydrolase family 29 N-terminal" evidence="7">
    <location>
        <begin position="85"/>
        <end position="401"/>
    </location>
</feature>
<evidence type="ECO:0000256" key="5">
    <source>
        <dbReference type="ARBA" id="ARBA00023295"/>
    </source>
</evidence>
<dbReference type="AlphaFoldDB" id="A0A9D1ML75"/>
<feature type="chain" id="PRO_5039154708" description="alpha-L-fucosidase" evidence="6">
    <location>
        <begin position="23"/>
        <end position="536"/>
    </location>
</feature>